<feature type="domain" description="DED" evidence="2">
    <location>
        <begin position="21"/>
        <end position="100"/>
    </location>
</feature>
<dbReference type="SUPFAM" id="SSF47986">
    <property type="entry name" value="DEATH domain"/>
    <property type="match status" value="1"/>
</dbReference>
<reference evidence="4" key="1">
    <citation type="submission" date="2025-08" db="UniProtKB">
        <authorList>
            <consortium name="RefSeq"/>
        </authorList>
    </citation>
    <scope>IDENTIFICATION</scope>
    <source>
        <tissue evidence="4">Gonad</tissue>
    </source>
</reference>
<feature type="region of interest" description="Disordered" evidence="1">
    <location>
        <begin position="129"/>
        <end position="179"/>
    </location>
</feature>
<dbReference type="PROSITE" id="PS50168">
    <property type="entry name" value="DED"/>
    <property type="match status" value="1"/>
</dbReference>
<dbReference type="Proteomes" id="UP000515135">
    <property type="component" value="Unplaced"/>
</dbReference>
<sequence length="561" mass="61997">MASPMESEEDDSQAMRPELSLRSKLYAKISENLSEDDVENLRQMLITDELIGRVRVQNAQPHEIFNMLEDGGRIGVGNLGLLKELLRALRKGKLAEEAEAVENEEGMKVSVSMNKRTASEDMLVQAAGSTKQLKVGSDDAGSDHSDSSTESGIGCSASASQDMEIQDSESGRDLAASAEDITDGSEITTVGDVYKRIDYLRTEIAKLTRYPKNISKAKNIACSKASRELIYLMQLLSEQGTGELRVDIALLDTGTQQEFQKRYETGALGQKIQKEVKQIMRSTSDDIVHVTPDVRVDFSQPTNESTNSSPEQRAIIKVTAEDVQLEDSCRLDKDSAVRQLFKYLVQNTEKLHPIMDYLNSFRVQIRSISFGSIEFECICLTSESAVRLQEEYDGQRLHAQFQRVTSSRTIVTKFGIKSISLAVQLTFADEGPWLPLEPHIYTCSNMLEELQLDDTDLPEEENNQETPVQTDDSNDAHLVTHLGKLQIADETAEALPEQSAAILPTSDQPSTVQYASTTDLPTSQLSSTAPMVLCKTDIYTTEQSTGRPPGPALTDSMTTSE</sequence>
<dbReference type="RefSeq" id="XP_019620964.1">
    <property type="nucleotide sequence ID" value="XM_019765405.1"/>
</dbReference>
<dbReference type="GO" id="GO:0042981">
    <property type="term" value="P:regulation of apoptotic process"/>
    <property type="evidence" value="ECO:0007669"/>
    <property type="project" value="InterPro"/>
</dbReference>
<evidence type="ECO:0000313" key="4">
    <source>
        <dbReference type="RefSeq" id="XP_019620964.1"/>
    </source>
</evidence>
<dbReference type="Pfam" id="PF01335">
    <property type="entry name" value="DED"/>
    <property type="match status" value="1"/>
</dbReference>
<dbReference type="CDD" id="cd00045">
    <property type="entry name" value="DED"/>
    <property type="match status" value="1"/>
</dbReference>
<evidence type="ECO:0000259" key="2">
    <source>
        <dbReference type="PROSITE" id="PS50168"/>
    </source>
</evidence>
<gene>
    <name evidence="4" type="primary">LOC109467429</name>
</gene>
<protein>
    <submittedName>
        <fullName evidence="4">Uncharacterized protein LOC109467429</fullName>
    </submittedName>
</protein>
<evidence type="ECO:0000256" key="1">
    <source>
        <dbReference type="SAM" id="MobiDB-lite"/>
    </source>
</evidence>
<dbReference type="KEGG" id="bbel:109467429"/>
<evidence type="ECO:0000313" key="3">
    <source>
        <dbReference type="Proteomes" id="UP000515135"/>
    </source>
</evidence>
<dbReference type="AlphaFoldDB" id="A0A6P4YG83"/>
<dbReference type="InterPro" id="IPR001875">
    <property type="entry name" value="DED_dom"/>
</dbReference>
<proteinExistence type="predicted"/>
<accession>A0A6P4YG83</accession>
<keyword evidence="3" id="KW-1185">Reference proteome</keyword>
<name>A0A6P4YG83_BRABE</name>
<dbReference type="Gene3D" id="1.10.533.10">
    <property type="entry name" value="Death Domain, Fas"/>
    <property type="match status" value="1"/>
</dbReference>
<dbReference type="GeneID" id="109467429"/>
<organism evidence="3 4">
    <name type="scientific">Branchiostoma belcheri</name>
    <name type="common">Amphioxus</name>
    <dbReference type="NCBI Taxonomy" id="7741"/>
    <lineage>
        <taxon>Eukaryota</taxon>
        <taxon>Metazoa</taxon>
        <taxon>Chordata</taxon>
        <taxon>Cephalochordata</taxon>
        <taxon>Leptocardii</taxon>
        <taxon>Amphioxiformes</taxon>
        <taxon>Branchiostomatidae</taxon>
        <taxon>Branchiostoma</taxon>
    </lineage>
</organism>
<dbReference type="InterPro" id="IPR011029">
    <property type="entry name" value="DEATH-like_dom_sf"/>
</dbReference>
<feature type="region of interest" description="Disordered" evidence="1">
    <location>
        <begin position="539"/>
        <end position="561"/>
    </location>
</feature>